<dbReference type="OrthoDB" id="22161at10239"/>
<reference evidence="1 2" key="1">
    <citation type="journal article" date="2009" name="Environ. Microbiol.">
        <title>Comparative genomics of marine cyanomyoviruses reveals the widespread occurrence of Synechococcus host genes localized to a hyperplastic region: implications for mechanisms of cyanophage evolution.</title>
        <authorList>
            <person name="Millard A.D."/>
            <person name="Zwirglmaier K."/>
            <person name="Downey M.J."/>
            <person name="Mann N.H."/>
            <person name="Scanlan D.J."/>
        </authorList>
    </citation>
    <scope>NUCLEOTIDE SEQUENCE</scope>
</reference>
<dbReference type="GeneID" id="8303345"/>
<gene>
    <name evidence="1" type="ORF">SRSM4_135</name>
</gene>
<dbReference type="Pfam" id="PF13759">
    <property type="entry name" value="2OG-FeII_Oxy_5"/>
    <property type="match status" value="1"/>
</dbReference>
<protein>
    <submittedName>
        <fullName evidence="1">Hypothetical cyanophage protein</fullName>
    </submittedName>
</protein>
<name>C7BVA3_9CAUD</name>
<dbReference type="EMBL" id="FM207411">
    <property type="protein sequence ID" value="CAR63332.1"/>
    <property type="molecule type" value="Genomic_DNA"/>
</dbReference>
<sequence>MRIIQFENEEPKTRFAPTYCFHVYENKVEVGDIRETILSKEKEIINSHPYTNDWNTGLGPDSMTSRSNCYNLLKWDESDHIRDIIRNSHDNMITTLDANAWEDKIYVQCWANVLRKGQHIKQHQHWNTRYSYLGGHICLDDYETHTHYVNPYNRKTFDTQNKKGKIYLFPNWLEHYTDTYDGDDVRITIAFDIITQTVYDEDIFDNMKEHWVQL</sequence>
<organism evidence="1 2">
    <name type="scientific">Synechococcus phage S-RSM4</name>
    <dbReference type="NCBI Taxonomy" id="555387"/>
    <lineage>
        <taxon>Viruses</taxon>
        <taxon>Duplodnaviria</taxon>
        <taxon>Heunggongvirae</taxon>
        <taxon>Uroviricota</taxon>
        <taxon>Caudoviricetes</taxon>
        <taxon>Pantevenvirales</taxon>
        <taxon>Kyanoviridae</taxon>
        <taxon>Gibbetvirus</taxon>
        <taxon>Gibbetvirus rsm4</taxon>
    </lineage>
</organism>
<proteinExistence type="predicted"/>
<dbReference type="Proteomes" id="UP000001515">
    <property type="component" value="Segment"/>
</dbReference>
<accession>C7BVA3</accession>
<dbReference type="RefSeq" id="YP_003097369.1">
    <property type="nucleotide sequence ID" value="NC_013085.1"/>
</dbReference>
<dbReference type="InterPro" id="IPR012668">
    <property type="entry name" value="CHP02466"/>
</dbReference>
<dbReference type="KEGG" id="vg:8303345"/>
<keyword evidence="2" id="KW-1185">Reference proteome</keyword>
<dbReference type="Gene3D" id="2.60.120.620">
    <property type="entry name" value="q2cbj1_9rhob like domain"/>
    <property type="match status" value="1"/>
</dbReference>
<evidence type="ECO:0000313" key="2">
    <source>
        <dbReference type="Proteomes" id="UP000001515"/>
    </source>
</evidence>
<evidence type="ECO:0000313" key="1">
    <source>
        <dbReference type="EMBL" id="CAR63332.1"/>
    </source>
</evidence>